<dbReference type="EMBL" id="SOFE01000014">
    <property type="protein sequence ID" value="TFB85051.1"/>
    <property type="molecule type" value="Genomic_DNA"/>
</dbReference>
<dbReference type="SUPFAM" id="SSF54427">
    <property type="entry name" value="NTF2-like"/>
    <property type="match status" value="1"/>
</dbReference>
<evidence type="ECO:0000313" key="2">
    <source>
        <dbReference type="EMBL" id="SFH18178.1"/>
    </source>
</evidence>
<evidence type="ECO:0000313" key="5">
    <source>
        <dbReference type="Proteomes" id="UP000297963"/>
    </source>
</evidence>
<proteinExistence type="predicted"/>
<evidence type="ECO:0000313" key="4">
    <source>
        <dbReference type="Proteomes" id="UP000199681"/>
    </source>
</evidence>
<sequence length="120" mass="13228">MSTNFDIARAYWDAEITRDLDAIMAFYRDDATFVTPGWNLQGHDAIRGFYANASDLYPGLEVAIVHETTSGAESAFEWQSVLITSAGIRYPLRGINCMTVIGGKFAAVRSFYDTAELTSA</sequence>
<dbReference type="InterPro" id="IPR037401">
    <property type="entry name" value="SnoaL-like"/>
</dbReference>
<gene>
    <name evidence="3" type="ORF">E3O11_08395</name>
    <name evidence="2" type="ORF">SAMN05216274_101224</name>
</gene>
<keyword evidence="2" id="KW-0413">Isomerase</keyword>
<dbReference type="Gene3D" id="3.10.450.50">
    <property type="match status" value="1"/>
</dbReference>
<evidence type="ECO:0000313" key="3">
    <source>
        <dbReference type="EMBL" id="TFB85051.1"/>
    </source>
</evidence>
<dbReference type="RefSeq" id="WP_092448039.1">
    <property type="nucleotide sequence ID" value="NZ_BKAC01000003.1"/>
</dbReference>
<name>A0A1I2XXH0_9MICO</name>
<dbReference type="GO" id="GO:0016853">
    <property type="term" value="F:isomerase activity"/>
    <property type="evidence" value="ECO:0007669"/>
    <property type="project" value="UniProtKB-KW"/>
</dbReference>
<keyword evidence="4" id="KW-1185">Reference proteome</keyword>
<dbReference type="AlphaFoldDB" id="A0A1I2XXH0"/>
<dbReference type="Pfam" id="PF12680">
    <property type="entry name" value="SnoaL_2"/>
    <property type="match status" value="1"/>
</dbReference>
<dbReference type="InterPro" id="IPR032710">
    <property type="entry name" value="NTF2-like_dom_sf"/>
</dbReference>
<evidence type="ECO:0000259" key="1">
    <source>
        <dbReference type="Pfam" id="PF12680"/>
    </source>
</evidence>
<dbReference type="STRING" id="995038.SAMN05216274_101224"/>
<reference evidence="2 4" key="1">
    <citation type="submission" date="2016-10" db="EMBL/GenBank/DDBJ databases">
        <authorList>
            <person name="Varghese N."/>
            <person name="Submissions S."/>
        </authorList>
    </citation>
    <scope>NUCLEOTIDE SEQUENCE [LARGE SCALE GENOMIC DNA]</scope>
    <source>
        <strain evidence="2 4">GMCC 1.11211</strain>
    </source>
</reference>
<comment type="caution">
    <text evidence="3">The sequence shown here is derived from an EMBL/GenBank/DDBJ whole genome shotgun (WGS) entry which is preliminary data.</text>
</comment>
<accession>A0A1I2XXH0</accession>
<dbReference type="Proteomes" id="UP000199681">
    <property type="component" value="Unassembled WGS sequence"/>
</dbReference>
<reference evidence="3 5" key="2">
    <citation type="submission" date="2019-03" db="EMBL/GenBank/DDBJ databases">
        <title>Genomics of glacier-inhabiting Cryobacterium strains.</title>
        <authorList>
            <person name="Liu Q."/>
            <person name="Xin Y.-H."/>
        </authorList>
    </citation>
    <scope>NUCLEOTIDE SEQUENCE [LARGE SCALE GENOMIC DNA]</scope>
    <source>
        <strain evidence="3 5">Hh34</strain>
    </source>
</reference>
<organism evidence="3 5">
    <name type="scientific">Cryobacterium levicorallinum</name>
    <dbReference type="NCBI Taxonomy" id="995038"/>
    <lineage>
        <taxon>Bacteria</taxon>
        <taxon>Bacillati</taxon>
        <taxon>Actinomycetota</taxon>
        <taxon>Actinomycetes</taxon>
        <taxon>Micrococcales</taxon>
        <taxon>Microbacteriaceae</taxon>
        <taxon>Cryobacterium</taxon>
    </lineage>
</organism>
<dbReference type="EMBL" id="FOPW01000001">
    <property type="protein sequence ID" value="SFH18178.1"/>
    <property type="molecule type" value="Genomic_DNA"/>
</dbReference>
<dbReference type="Proteomes" id="UP000297963">
    <property type="component" value="Unassembled WGS sequence"/>
</dbReference>
<protein>
    <submittedName>
        <fullName evidence="2">Ketosteroid isomerase-related protein</fullName>
    </submittedName>
    <submittedName>
        <fullName evidence="3">Nuclear transport factor 2 family protein</fullName>
    </submittedName>
</protein>
<feature type="domain" description="SnoaL-like" evidence="1">
    <location>
        <begin position="8"/>
        <end position="107"/>
    </location>
</feature>